<keyword evidence="6" id="KW-0902">Two-component regulatory system</keyword>
<dbReference type="InterPro" id="IPR003661">
    <property type="entry name" value="HisK_dim/P_dom"/>
</dbReference>
<sequence>MVFFVTFIAISSLIGWGITIFAYHSNQKKQRLTALYKQKESKEHLQQYIYEVLLQMVETLPHNLILMNKEGALLYTNSHAKQSLDYDLHTLLRHPQFFLHRDRILIRKSSSFHITLTIGSIRHFHVTMQATTLAHYPDTLILIGITNQSHQHTLEQTQNDFIANASHELRTPLTALKGLMETILGPAKKDEQAKSAFLQVINEKIHYMINLTDNLLYLSQLQSSFTPVPKKPTHLTDITRKIVDDMRLSFPHINFELQHPAAFPPITANTTLIEQMIRNIMENAVRYAGKGQISQGHITLSLQEVREGKKQKWPDNHGMLLQIEDNGPGILPQHIPKLTERFYRADLHSPGSGIGLAIVQHIVNSHNGQIKIESQLNKGSRFSIWLPLER</sequence>
<keyword evidence="4 8" id="KW-0808">Transferase</keyword>
<keyword evidence="3" id="KW-0597">Phosphoprotein</keyword>
<dbReference type="EC" id="2.7.13.3" evidence="2"/>
<dbReference type="SUPFAM" id="SSF55874">
    <property type="entry name" value="ATPase domain of HSP90 chaperone/DNA topoisomerase II/histidine kinase"/>
    <property type="match status" value="1"/>
</dbReference>
<evidence type="ECO:0000256" key="2">
    <source>
        <dbReference type="ARBA" id="ARBA00012438"/>
    </source>
</evidence>
<evidence type="ECO:0000256" key="5">
    <source>
        <dbReference type="ARBA" id="ARBA00022777"/>
    </source>
</evidence>
<accession>A0A7H1NNW4</accession>
<dbReference type="GO" id="GO:0000155">
    <property type="term" value="F:phosphorelay sensor kinase activity"/>
    <property type="evidence" value="ECO:0007669"/>
    <property type="project" value="InterPro"/>
</dbReference>
<dbReference type="CDD" id="cd00075">
    <property type="entry name" value="HATPase"/>
    <property type="match status" value="1"/>
</dbReference>
<dbReference type="PANTHER" id="PTHR45453:SF1">
    <property type="entry name" value="PHOSPHATE REGULON SENSOR PROTEIN PHOR"/>
    <property type="match status" value="1"/>
</dbReference>
<dbReference type="SMART" id="SM00388">
    <property type="entry name" value="HisKA"/>
    <property type="match status" value="1"/>
</dbReference>
<reference evidence="8 9" key="1">
    <citation type="submission" date="2020-08" db="EMBL/GenBank/DDBJ databases">
        <title>Complete genome sequence of Entomobacter blattae G55GP.</title>
        <authorList>
            <person name="Poehlein A."/>
            <person name="Guzman J."/>
            <person name="Daniel R."/>
            <person name="Vilcinskas A."/>
        </authorList>
    </citation>
    <scope>NUCLEOTIDE SEQUENCE [LARGE SCALE GENOMIC DNA]</scope>
    <source>
        <strain evidence="8 9">G55GP</strain>
    </source>
</reference>
<dbReference type="GO" id="GO:0005886">
    <property type="term" value="C:plasma membrane"/>
    <property type="evidence" value="ECO:0007669"/>
    <property type="project" value="TreeGrafter"/>
</dbReference>
<dbReference type="SMART" id="SM00387">
    <property type="entry name" value="HATPase_c"/>
    <property type="match status" value="1"/>
</dbReference>
<dbReference type="PROSITE" id="PS50109">
    <property type="entry name" value="HIS_KIN"/>
    <property type="match status" value="1"/>
</dbReference>
<dbReference type="FunFam" id="1.10.287.130:FF:000001">
    <property type="entry name" value="Two-component sensor histidine kinase"/>
    <property type="match status" value="1"/>
</dbReference>
<dbReference type="AlphaFoldDB" id="A0A7H1NNW4"/>
<evidence type="ECO:0000313" key="8">
    <source>
        <dbReference type="EMBL" id="QNT77474.1"/>
    </source>
</evidence>
<dbReference type="InterPro" id="IPR005467">
    <property type="entry name" value="His_kinase_dom"/>
</dbReference>
<feature type="domain" description="Histidine kinase" evidence="7">
    <location>
        <begin position="164"/>
        <end position="390"/>
    </location>
</feature>
<dbReference type="EMBL" id="CP060244">
    <property type="protein sequence ID" value="QNT77474.1"/>
    <property type="molecule type" value="Genomic_DNA"/>
</dbReference>
<comment type="catalytic activity">
    <reaction evidence="1">
        <text>ATP + protein L-histidine = ADP + protein N-phospho-L-histidine.</text>
        <dbReference type="EC" id="2.7.13.3"/>
    </reaction>
</comment>
<dbReference type="GO" id="GO:0004721">
    <property type="term" value="F:phosphoprotein phosphatase activity"/>
    <property type="evidence" value="ECO:0007669"/>
    <property type="project" value="TreeGrafter"/>
</dbReference>
<dbReference type="Gene3D" id="1.10.287.130">
    <property type="match status" value="1"/>
</dbReference>
<dbReference type="Proteomes" id="UP000516349">
    <property type="component" value="Chromosome"/>
</dbReference>
<evidence type="ECO:0000259" key="7">
    <source>
        <dbReference type="PROSITE" id="PS50109"/>
    </source>
</evidence>
<name>A0A7H1NNW4_9PROT</name>
<dbReference type="InterPro" id="IPR003594">
    <property type="entry name" value="HATPase_dom"/>
</dbReference>
<evidence type="ECO:0000256" key="1">
    <source>
        <dbReference type="ARBA" id="ARBA00000085"/>
    </source>
</evidence>
<dbReference type="RefSeq" id="WP_203413950.1">
    <property type="nucleotide sequence ID" value="NZ_CP060244.1"/>
</dbReference>
<dbReference type="PANTHER" id="PTHR45453">
    <property type="entry name" value="PHOSPHATE REGULON SENSOR PROTEIN PHOR"/>
    <property type="match status" value="1"/>
</dbReference>
<evidence type="ECO:0000256" key="3">
    <source>
        <dbReference type="ARBA" id="ARBA00022553"/>
    </source>
</evidence>
<dbReference type="CDD" id="cd00082">
    <property type="entry name" value="HisKA"/>
    <property type="match status" value="1"/>
</dbReference>
<dbReference type="Gene3D" id="3.30.565.10">
    <property type="entry name" value="Histidine kinase-like ATPase, C-terminal domain"/>
    <property type="match status" value="1"/>
</dbReference>
<keyword evidence="9" id="KW-1185">Reference proteome</keyword>
<dbReference type="Pfam" id="PF02518">
    <property type="entry name" value="HATPase_c"/>
    <property type="match status" value="1"/>
</dbReference>
<keyword evidence="5" id="KW-0418">Kinase</keyword>
<evidence type="ECO:0000313" key="9">
    <source>
        <dbReference type="Proteomes" id="UP000516349"/>
    </source>
</evidence>
<dbReference type="KEGG" id="ebla:JGUZn3_02160"/>
<organism evidence="8 9">
    <name type="scientific">Entomobacter blattae</name>
    <dbReference type="NCBI Taxonomy" id="2762277"/>
    <lineage>
        <taxon>Bacteria</taxon>
        <taxon>Pseudomonadati</taxon>
        <taxon>Pseudomonadota</taxon>
        <taxon>Alphaproteobacteria</taxon>
        <taxon>Acetobacterales</taxon>
        <taxon>Acetobacteraceae</taxon>
        <taxon>Entomobacter</taxon>
    </lineage>
</organism>
<dbReference type="InterPro" id="IPR036097">
    <property type="entry name" value="HisK_dim/P_sf"/>
</dbReference>
<gene>
    <name evidence="8" type="primary">phoR</name>
    <name evidence="8" type="ORF">JGUZn3_02160</name>
</gene>
<dbReference type="PRINTS" id="PR00344">
    <property type="entry name" value="BCTRLSENSOR"/>
</dbReference>
<dbReference type="InterPro" id="IPR050351">
    <property type="entry name" value="BphY/WalK/GraS-like"/>
</dbReference>
<dbReference type="InterPro" id="IPR036890">
    <property type="entry name" value="HATPase_C_sf"/>
</dbReference>
<dbReference type="Pfam" id="PF00512">
    <property type="entry name" value="HisKA"/>
    <property type="match status" value="1"/>
</dbReference>
<dbReference type="GO" id="GO:0016036">
    <property type="term" value="P:cellular response to phosphate starvation"/>
    <property type="evidence" value="ECO:0007669"/>
    <property type="project" value="TreeGrafter"/>
</dbReference>
<evidence type="ECO:0000256" key="6">
    <source>
        <dbReference type="ARBA" id="ARBA00023012"/>
    </source>
</evidence>
<dbReference type="SUPFAM" id="SSF47384">
    <property type="entry name" value="Homodimeric domain of signal transducing histidine kinase"/>
    <property type="match status" value="1"/>
</dbReference>
<proteinExistence type="predicted"/>
<evidence type="ECO:0000256" key="4">
    <source>
        <dbReference type="ARBA" id="ARBA00022679"/>
    </source>
</evidence>
<protein>
    <recommendedName>
        <fullName evidence="2">histidine kinase</fullName>
        <ecNumber evidence="2">2.7.13.3</ecNumber>
    </recommendedName>
</protein>
<dbReference type="InterPro" id="IPR004358">
    <property type="entry name" value="Sig_transdc_His_kin-like_C"/>
</dbReference>